<feature type="non-terminal residue" evidence="2">
    <location>
        <position position="1"/>
    </location>
</feature>
<sequence>SGELASGEGLAERPSRRRDVVRHDGSAVAGGHRERQRLPVEQRAALPVLAPVPRHGLPPRLPSPAGLHRHRVHVAGAAHVAHQHQVEVGVPVDGEPHPSLPPARHPAVGDGDDAGLEAGDAEEGGLGEVEVVERRVAPAAAVAGERVVGRAQVGGRHHDGLAGRRRQAPPPVAAAAAAAPQLEAGAAAQPVPEHHRAQRRRVRA</sequence>
<organism evidence="2 3">
    <name type="scientific">Oryza sativa subsp. japonica</name>
    <name type="common">Rice</name>
    <dbReference type="NCBI Taxonomy" id="39947"/>
    <lineage>
        <taxon>Eukaryota</taxon>
        <taxon>Viridiplantae</taxon>
        <taxon>Streptophyta</taxon>
        <taxon>Embryophyta</taxon>
        <taxon>Tracheophyta</taxon>
        <taxon>Spermatophyta</taxon>
        <taxon>Magnoliopsida</taxon>
        <taxon>Liliopsida</taxon>
        <taxon>Poales</taxon>
        <taxon>Poaceae</taxon>
        <taxon>BOP clade</taxon>
        <taxon>Oryzoideae</taxon>
        <taxon>Oryzeae</taxon>
        <taxon>Oryzinae</taxon>
        <taxon>Oryza</taxon>
        <taxon>Oryza sativa</taxon>
    </lineage>
</organism>
<name>A0A0P0VXZ0_ORYSJ</name>
<feature type="compositionally biased region" description="Low complexity" evidence="1">
    <location>
        <begin position="173"/>
        <end position="190"/>
    </location>
</feature>
<evidence type="ECO:0000313" key="2">
    <source>
        <dbReference type="EMBL" id="BAS84419.1"/>
    </source>
</evidence>
<evidence type="ECO:0000313" key="3">
    <source>
        <dbReference type="Proteomes" id="UP000059680"/>
    </source>
</evidence>
<dbReference type="FunCoup" id="A0A0P0VXZ0">
    <property type="interactions" value="118"/>
</dbReference>
<reference evidence="2 3" key="3">
    <citation type="journal article" date="2013" name="Rice">
        <title>Improvement of the Oryza sativa Nipponbare reference genome using next generation sequence and optical map data.</title>
        <authorList>
            <person name="Kawahara Y."/>
            <person name="de la Bastide M."/>
            <person name="Hamilton J.P."/>
            <person name="Kanamori H."/>
            <person name="McCombie W.R."/>
            <person name="Ouyang S."/>
            <person name="Schwartz D.C."/>
            <person name="Tanaka T."/>
            <person name="Wu J."/>
            <person name="Zhou S."/>
            <person name="Childs K.L."/>
            <person name="Davidson R.M."/>
            <person name="Lin H."/>
            <person name="Quesada-Ocampo L."/>
            <person name="Vaillancourt B."/>
            <person name="Sakai H."/>
            <person name="Lee S.S."/>
            <person name="Kim J."/>
            <person name="Numa H."/>
            <person name="Itoh T."/>
            <person name="Buell C.R."/>
            <person name="Matsumoto T."/>
        </authorList>
    </citation>
    <scope>NUCLEOTIDE SEQUENCE [LARGE SCALE GENOMIC DNA]</scope>
    <source>
        <strain evidence="3">cv. Nipponbare</strain>
    </source>
</reference>
<dbReference type="AlphaFoldDB" id="A0A0P0VXZ0"/>
<feature type="compositionally biased region" description="Basic and acidic residues" evidence="1">
    <location>
        <begin position="10"/>
        <end position="40"/>
    </location>
</feature>
<accession>A0A0P0VXZ0</accession>
<keyword evidence="3" id="KW-1185">Reference proteome</keyword>
<dbReference type="EMBL" id="AP014959">
    <property type="protein sequence ID" value="BAS84419.1"/>
    <property type="molecule type" value="Genomic_DNA"/>
</dbReference>
<proteinExistence type="predicted"/>
<feature type="region of interest" description="Disordered" evidence="1">
    <location>
        <begin position="1"/>
        <end position="42"/>
    </location>
</feature>
<dbReference type="PaxDb" id="39947-A0A0P0VXZ0"/>
<feature type="non-terminal residue" evidence="2">
    <location>
        <position position="204"/>
    </location>
</feature>
<dbReference type="Proteomes" id="UP000059680">
    <property type="component" value="Chromosome 3"/>
</dbReference>
<reference evidence="3" key="1">
    <citation type="journal article" date="2005" name="Nature">
        <title>The map-based sequence of the rice genome.</title>
        <authorList>
            <consortium name="International rice genome sequencing project (IRGSP)"/>
            <person name="Matsumoto T."/>
            <person name="Wu J."/>
            <person name="Kanamori H."/>
            <person name="Katayose Y."/>
            <person name="Fujisawa M."/>
            <person name="Namiki N."/>
            <person name="Mizuno H."/>
            <person name="Yamamoto K."/>
            <person name="Antonio B.A."/>
            <person name="Baba T."/>
            <person name="Sakata K."/>
            <person name="Nagamura Y."/>
            <person name="Aoki H."/>
            <person name="Arikawa K."/>
            <person name="Arita K."/>
            <person name="Bito T."/>
            <person name="Chiden Y."/>
            <person name="Fujitsuka N."/>
            <person name="Fukunaka R."/>
            <person name="Hamada M."/>
            <person name="Harada C."/>
            <person name="Hayashi A."/>
            <person name="Hijishita S."/>
            <person name="Honda M."/>
            <person name="Hosokawa S."/>
            <person name="Ichikawa Y."/>
            <person name="Idonuma A."/>
            <person name="Iijima M."/>
            <person name="Ikeda M."/>
            <person name="Ikeno M."/>
            <person name="Ito K."/>
            <person name="Ito S."/>
            <person name="Ito T."/>
            <person name="Ito Y."/>
            <person name="Ito Y."/>
            <person name="Iwabuchi A."/>
            <person name="Kamiya K."/>
            <person name="Karasawa W."/>
            <person name="Kurita K."/>
            <person name="Katagiri S."/>
            <person name="Kikuta A."/>
            <person name="Kobayashi H."/>
            <person name="Kobayashi N."/>
            <person name="Machita K."/>
            <person name="Maehara T."/>
            <person name="Masukawa M."/>
            <person name="Mizubayashi T."/>
            <person name="Mukai Y."/>
            <person name="Nagasaki H."/>
            <person name="Nagata Y."/>
            <person name="Naito S."/>
            <person name="Nakashima M."/>
            <person name="Nakama Y."/>
            <person name="Nakamichi Y."/>
            <person name="Nakamura M."/>
            <person name="Meguro A."/>
            <person name="Negishi M."/>
            <person name="Ohta I."/>
            <person name="Ohta T."/>
            <person name="Okamoto M."/>
            <person name="Ono N."/>
            <person name="Saji S."/>
            <person name="Sakaguchi M."/>
            <person name="Sakai K."/>
            <person name="Shibata M."/>
            <person name="Shimokawa T."/>
            <person name="Song J."/>
            <person name="Takazaki Y."/>
            <person name="Terasawa K."/>
            <person name="Tsugane M."/>
            <person name="Tsuji K."/>
            <person name="Ueda S."/>
            <person name="Waki K."/>
            <person name="Yamagata H."/>
            <person name="Yamamoto M."/>
            <person name="Yamamoto S."/>
            <person name="Yamane H."/>
            <person name="Yoshiki S."/>
            <person name="Yoshihara R."/>
            <person name="Yukawa K."/>
            <person name="Zhong H."/>
            <person name="Yano M."/>
            <person name="Yuan Q."/>
            <person name="Ouyang S."/>
            <person name="Liu J."/>
            <person name="Jones K.M."/>
            <person name="Gansberger K."/>
            <person name="Moffat K."/>
            <person name="Hill J."/>
            <person name="Bera J."/>
            <person name="Fadrosh D."/>
            <person name="Jin S."/>
            <person name="Johri S."/>
            <person name="Kim M."/>
            <person name="Overton L."/>
            <person name="Reardon M."/>
            <person name="Tsitrin T."/>
            <person name="Vuong H."/>
            <person name="Weaver B."/>
            <person name="Ciecko A."/>
            <person name="Tallon L."/>
            <person name="Jackson J."/>
            <person name="Pai G."/>
            <person name="Aken S.V."/>
            <person name="Utterback T."/>
            <person name="Reidmuller S."/>
            <person name="Feldblyum T."/>
            <person name="Hsiao J."/>
            <person name="Zismann V."/>
            <person name="Iobst S."/>
            <person name="de Vazeille A.R."/>
            <person name="Buell C.R."/>
            <person name="Ying K."/>
            <person name="Li Y."/>
            <person name="Lu T."/>
            <person name="Huang Y."/>
            <person name="Zhao Q."/>
            <person name="Feng Q."/>
            <person name="Zhang L."/>
            <person name="Zhu J."/>
            <person name="Weng Q."/>
            <person name="Mu J."/>
            <person name="Lu Y."/>
            <person name="Fan D."/>
            <person name="Liu Y."/>
            <person name="Guan J."/>
            <person name="Zhang Y."/>
            <person name="Yu S."/>
            <person name="Liu X."/>
            <person name="Zhang Y."/>
            <person name="Hong G."/>
            <person name="Han B."/>
            <person name="Choisne N."/>
            <person name="Demange N."/>
            <person name="Orjeda G."/>
            <person name="Samain S."/>
            <person name="Cattolico L."/>
            <person name="Pelletier E."/>
            <person name="Couloux A."/>
            <person name="Segurens B."/>
            <person name="Wincker P."/>
            <person name="D'Hont A."/>
            <person name="Scarpelli C."/>
            <person name="Weissenbach J."/>
            <person name="Salanoubat M."/>
            <person name="Quetier F."/>
            <person name="Yu Y."/>
            <person name="Kim H.R."/>
            <person name="Rambo T."/>
            <person name="Currie J."/>
            <person name="Collura K."/>
            <person name="Luo M."/>
            <person name="Yang T."/>
            <person name="Ammiraju J.S.S."/>
            <person name="Engler F."/>
            <person name="Soderlund C."/>
            <person name="Wing R.A."/>
            <person name="Palmer L.E."/>
            <person name="de la Bastide M."/>
            <person name="Spiegel L."/>
            <person name="Nascimento L."/>
            <person name="Zutavern T."/>
            <person name="O'Shaughnessy A."/>
            <person name="Dike S."/>
            <person name="Dedhia N."/>
            <person name="Preston R."/>
            <person name="Balija V."/>
            <person name="McCombie W.R."/>
            <person name="Chow T."/>
            <person name="Chen H."/>
            <person name="Chung M."/>
            <person name="Chen C."/>
            <person name="Shaw J."/>
            <person name="Wu H."/>
            <person name="Hsiao K."/>
            <person name="Chao Y."/>
            <person name="Chu M."/>
            <person name="Cheng C."/>
            <person name="Hour A."/>
            <person name="Lee P."/>
            <person name="Lin S."/>
            <person name="Lin Y."/>
            <person name="Liou J."/>
            <person name="Liu S."/>
            <person name="Hsing Y."/>
            <person name="Raghuvanshi S."/>
            <person name="Mohanty A."/>
            <person name="Bharti A.K."/>
            <person name="Gaur A."/>
            <person name="Gupta V."/>
            <person name="Kumar D."/>
            <person name="Ravi V."/>
            <person name="Vij S."/>
            <person name="Kapur A."/>
            <person name="Khurana P."/>
            <person name="Khurana P."/>
            <person name="Khurana J.P."/>
            <person name="Tyagi A.K."/>
            <person name="Gaikwad K."/>
            <person name="Singh A."/>
            <person name="Dalal V."/>
            <person name="Srivastava S."/>
            <person name="Dixit A."/>
            <person name="Pal A.K."/>
            <person name="Ghazi I.A."/>
            <person name="Yadav M."/>
            <person name="Pandit A."/>
            <person name="Bhargava A."/>
            <person name="Sureshbabu K."/>
            <person name="Batra K."/>
            <person name="Sharma T.R."/>
            <person name="Mohapatra T."/>
            <person name="Singh N.K."/>
            <person name="Messing J."/>
            <person name="Nelson A.B."/>
            <person name="Fuks G."/>
            <person name="Kavchok S."/>
            <person name="Keizer G."/>
            <person name="Linton E."/>
            <person name="Llaca V."/>
            <person name="Song R."/>
            <person name="Tanyolac B."/>
            <person name="Young S."/>
            <person name="Ho-Il K."/>
            <person name="Hahn J.H."/>
            <person name="Sangsakoo G."/>
            <person name="Vanavichit A."/>
            <person name="de Mattos Luiz.A.T."/>
            <person name="Zimmer P.D."/>
            <person name="Malone G."/>
            <person name="Dellagostin O."/>
            <person name="de Oliveira A.C."/>
            <person name="Bevan M."/>
            <person name="Bancroft I."/>
            <person name="Minx P."/>
            <person name="Cordum H."/>
            <person name="Wilson R."/>
            <person name="Cheng Z."/>
            <person name="Jin W."/>
            <person name="Jiang J."/>
            <person name="Leong S.A."/>
            <person name="Iwama H."/>
            <person name="Gojobori T."/>
            <person name="Itoh T."/>
            <person name="Niimura Y."/>
            <person name="Fujii Y."/>
            <person name="Habara T."/>
            <person name="Sakai H."/>
            <person name="Sato Y."/>
            <person name="Wilson G."/>
            <person name="Kumar K."/>
            <person name="McCouch S."/>
            <person name="Juretic N."/>
            <person name="Hoen D."/>
            <person name="Wright S."/>
            <person name="Bruskiewich R."/>
            <person name="Bureau T."/>
            <person name="Miyao A."/>
            <person name="Hirochika H."/>
            <person name="Nishikawa T."/>
            <person name="Kadowaki K."/>
            <person name="Sugiura M."/>
            <person name="Burr B."/>
            <person name="Sasaki T."/>
        </authorList>
    </citation>
    <scope>NUCLEOTIDE SEQUENCE [LARGE SCALE GENOMIC DNA]</scope>
    <source>
        <strain evidence="3">cv. Nipponbare</strain>
    </source>
</reference>
<protein>
    <submittedName>
        <fullName evidence="2">Os03g0377201 protein</fullName>
    </submittedName>
</protein>
<dbReference type="InParanoid" id="A0A0P0VXZ0"/>
<evidence type="ECO:0000256" key="1">
    <source>
        <dbReference type="SAM" id="MobiDB-lite"/>
    </source>
</evidence>
<reference evidence="2 3" key="2">
    <citation type="journal article" date="2013" name="Plant Cell Physiol.">
        <title>Rice Annotation Project Database (RAP-DB): an integrative and interactive database for rice genomics.</title>
        <authorList>
            <person name="Sakai H."/>
            <person name="Lee S.S."/>
            <person name="Tanaka T."/>
            <person name="Numa H."/>
            <person name="Kim J."/>
            <person name="Kawahara Y."/>
            <person name="Wakimoto H."/>
            <person name="Yang C.C."/>
            <person name="Iwamoto M."/>
            <person name="Abe T."/>
            <person name="Yamada Y."/>
            <person name="Muto A."/>
            <person name="Inokuchi H."/>
            <person name="Ikemura T."/>
            <person name="Matsumoto T."/>
            <person name="Sasaki T."/>
            <person name="Itoh T."/>
        </authorList>
    </citation>
    <scope>NUCLEOTIDE SEQUENCE [LARGE SCALE GENOMIC DNA]</scope>
    <source>
        <strain evidence="3">cv. Nipponbare</strain>
    </source>
</reference>
<dbReference type="Gramene" id="Os03t0377201-00">
    <property type="protein sequence ID" value="Os03t0377201-00"/>
    <property type="gene ID" value="Os03g0377201"/>
</dbReference>
<feature type="region of interest" description="Disordered" evidence="1">
    <location>
        <begin position="150"/>
        <end position="204"/>
    </location>
</feature>
<gene>
    <name evidence="2" type="ordered locus">Os03g0377201</name>
    <name evidence="2" type="ORF">OSNPB_030377201</name>
</gene>